<reference evidence="9 10" key="1">
    <citation type="submission" date="2018-06" db="EMBL/GenBank/DDBJ databases">
        <title>Whole genome sequencing of a novel hydrocarbon degrading bacterial strain, PW21 isolated from oil contaminated produced water sample.</title>
        <authorList>
            <person name="Nagkirti P."/>
            <person name="Shaikh A."/>
            <person name="Gowdaman V."/>
            <person name="Engineer A.E."/>
            <person name="Dagar S."/>
            <person name="Dhakephalkar P.K."/>
        </authorList>
    </citation>
    <scope>NUCLEOTIDE SEQUENCE [LARGE SCALE GENOMIC DNA]</scope>
    <source>
        <strain evidence="9 10">PW21</strain>
    </source>
</reference>
<evidence type="ECO:0000259" key="7">
    <source>
        <dbReference type="Pfam" id="PF00482"/>
    </source>
</evidence>
<dbReference type="InterPro" id="IPR045980">
    <property type="entry name" value="DUF5936"/>
</dbReference>
<dbReference type="InterPro" id="IPR018076">
    <property type="entry name" value="T2SS_GspF_dom"/>
</dbReference>
<organism evidence="9 10">
    <name type="scientific">Xylanimonas oleitrophica</name>
    <dbReference type="NCBI Taxonomy" id="2607479"/>
    <lineage>
        <taxon>Bacteria</taxon>
        <taxon>Bacillati</taxon>
        <taxon>Actinomycetota</taxon>
        <taxon>Actinomycetes</taxon>
        <taxon>Micrococcales</taxon>
        <taxon>Promicromonosporaceae</taxon>
        <taxon>Xylanimonas</taxon>
    </lineage>
</organism>
<feature type="domain" description="Type II secretion system protein GspF" evidence="7">
    <location>
        <begin position="158"/>
        <end position="284"/>
    </location>
</feature>
<sequence length="303" mass="33120">MSAPAVLALALLAAGAMVLFLVGYRLARSDALDILEVEDLDLLRGEQRRRAQGEPPLQRLARGRVPGLRRLLGPRILANLQRRIDEAGRPGGLTVDGYLQQCVWWMLLVSPVMLIVLLQRQFLLVLMCVAIPVVLPLSRIEAGQRIRRERVDRDLPDFLDVLAVTVVAGVSFRAALARVAERFDGPLAEEIQLTLHQIANGASVRQAFTDLRRRSSSEPMAKFVSALLQSQELGAPLAESLQQIAEDMRRDSAQRQRQAAAKTAPRVTLVTSLVLLPAALILVIVGLFLGMDVDWGVLLGGGG</sequence>
<dbReference type="PANTHER" id="PTHR35007:SF2">
    <property type="entry name" value="PILUS ASSEMBLE PROTEIN"/>
    <property type="match status" value="1"/>
</dbReference>
<proteinExistence type="predicted"/>
<gene>
    <name evidence="9" type="ORF">DNL40_14710</name>
</gene>
<evidence type="ECO:0000256" key="6">
    <source>
        <dbReference type="SAM" id="Phobius"/>
    </source>
</evidence>
<dbReference type="Gene3D" id="1.20.81.30">
    <property type="entry name" value="Type II secretion system (T2SS), domain F"/>
    <property type="match status" value="1"/>
</dbReference>
<feature type="transmembrane region" description="Helical" evidence="6">
    <location>
        <begin position="122"/>
        <end position="138"/>
    </location>
</feature>
<dbReference type="Proteomes" id="UP000248783">
    <property type="component" value="Unassembled WGS sequence"/>
</dbReference>
<keyword evidence="4 6" id="KW-1133">Transmembrane helix</keyword>
<evidence type="ECO:0000259" key="8">
    <source>
        <dbReference type="Pfam" id="PF19359"/>
    </source>
</evidence>
<dbReference type="EMBL" id="QKWH01000015">
    <property type="protein sequence ID" value="PZR51859.1"/>
    <property type="molecule type" value="Genomic_DNA"/>
</dbReference>
<evidence type="ECO:0000313" key="10">
    <source>
        <dbReference type="Proteomes" id="UP000248783"/>
    </source>
</evidence>
<evidence type="ECO:0000256" key="5">
    <source>
        <dbReference type="ARBA" id="ARBA00023136"/>
    </source>
</evidence>
<accession>A0A2W5WJW4</accession>
<dbReference type="PANTHER" id="PTHR35007">
    <property type="entry name" value="INTEGRAL MEMBRANE PROTEIN-RELATED"/>
    <property type="match status" value="1"/>
</dbReference>
<evidence type="ECO:0000256" key="2">
    <source>
        <dbReference type="ARBA" id="ARBA00022475"/>
    </source>
</evidence>
<evidence type="ECO:0000256" key="3">
    <source>
        <dbReference type="ARBA" id="ARBA00022692"/>
    </source>
</evidence>
<keyword evidence="2" id="KW-1003">Cell membrane</keyword>
<dbReference type="AlphaFoldDB" id="A0A2W5WJW4"/>
<name>A0A2W5WJW4_9MICO</name>
<feature type="transmembrane region" description="Helical" evidence="6">
    <location>
        <begin position="267"/>
        <end position="289"/>
    </location>
</feature>
<evidence type="ECO:0000256" key="4">
    <source>
        <dbReference type="ARBA" id="ARBA00022989"/>
    </source>
</evidence>
<dbReference type="GO" id="GO:0005886">
    <property type="term" value="C:plasma membrane"/>
    <property type="evidence" value="ECO:0007669"/>
    <property type="project" value="UniProtKB-SubCell"/>
</dbReference>
<evidence type="ECO:0000313" key="9">
    <source>
        <dbReference type="EMBL" id="PZR51859.1"/>
    </source>
</evidence>
<keyword evidence="5 6" id="KW-0472">Membrane</keyword>
<dbReference type="RefSeq" id="WP_111252011.1">
    <property type="nucleotide sequence ID" value="NZ_QKWH01000015.1"/>
</dbReference>
<keyword evidence="10" id="KW-1185">Reference proteome</keyword>
<comment type="subcellular location">
    <subcellularLocation>
        <location evidence="1">Cell membrane</location>
        <topology evidence="1">Multi-pass membrane protein</topology>
    </subcellularLocation>
</comment>
<dbReference type="Pfam" id="PF19359">
    <property type="entry name" value="DUF5936"/>
    <property type="match status" value="1"/>
</dbReference>
<comment type="caution">
    <text evidence="9">The sequence shown here is derived from an EMBL/GenBank/DDBJ whole genome shotgun (WGS) entry which is preliminary data.</text>
</comment>
<keyword evidence="3 6" id="KW-0812">Transmembrane</keyword>
<protein>
    <submittedName>
        <fullName evidence="9">Type II secretion protein F</fullName>
    </submittedName>
</protein>
<dbReference type="Pfam" id="PF00482">
    <property type="entry name" value="T2SSF"/>
    <property type="match status" value="1"/>
</dbReference>
<dbReference type="InterPro" id="IPR042094">
    <property type="entry name" value="T2SS_GspF_sf"/>
</dbReference>
<evidence type="ECO:0000256" key="1">
    <source>
        <dbReference type="ARBA" id="ARBA00004651"/>
    </source>
</evidence>
<feature type="domain" description="DUF5936" evidence="8">
    <location>
        <begin position="7"/>
        <end position="133"/>
    </location>
</feature>